<dbReference type="AlphaFoldDB" id="A0A1I4FKM5"/>
<sequence>MEDEADDGGAAASLLALHAMVTWLVRREIERAPEARAGLLTHVEIAMAAVVRRDPDLLGAAQAACASVARAAGASEAPAGLQ</sequence>
<dbReference type="Proteomes" id="UP000198804">
    <property type="component" value="Unassembled WGS sequence"/>
</dbReference>
<evidence type="ECO:0008006" key="3">
    <source>
        <dbReference type="Google" id="ProtNLM"/>
    </source>
</evidence>
<reference evidence="2" key="1">
    <citation type="submission" date="2016-10" db="EMBL/GenBank/DDBJ databases">
        <authorList>
            <person name="Varghese N."/>
            <person name="Submissions S."/>
        </authorList>
    </citation>
    <scope>NUCLEOTIDE SEQUENCE [LARGE SCALE GENOMIC DNA]</scope>
    <source>
        <strain evidence="2">CGMCC 1.6474</strain>
    </source>
</reference>
<evidence type="ECO:0000313" key="1">
    <source>
        <dbReference type="EMBL" id="SFL18013.1"/>
    </source>
</evidence>
<proteinExistence type="predicted"/>
<accession>A0A1I4FKM5</accession>
<evidence type="ECO:0000313" key="2">
    <source>
        <dbReference type="Proteomes" id="UP000198804"/>
    </source>
</evidence>
<dbReference type="RefSeq" id="WP_091946798.1">
    <property type="nucleotide sequence ID" value="NZ_FOSV01000010.1"/>
</dbReference>
<protein>
    <recommendedName>
        <fullName evidence="3">FCD domain-containing protein</fullName>
    </recommendedName>
</protein>
<organism evidence="1 2">
    <name type="scientific">Methylorubrum salsuginis</name>
    <dbReference type="NCBI Taxonomy" id="414703"/>
    <lineage>
        <taxon>Bacteria</taxon>
        <taxon>Pseudomonadati</taxon>
        <taxon>Pseudomonadota</taxon>
        <taxon>Alphaproteobacteria</taxon>
        <taxon>Hyphomicrobiales</taxon>
        <taxon>Methylobacteriaceae</taxon>
        <taxon>Methylorubrum</taxon>
    </lineage>
</organism>
<gene>
    <name evidence="1" type="ORF">SAMN04488125_11071</name>
</gene>
<keyword evidence="2" id="KW-1185">Reference proteome</keyword>
<name>A0A1I4FKM5_9HYPH</name>
<dbReference type="EMBL" id="FOSV01000010">
    <property type="protein sequence ID" value="SFL18013.1"/>
    <property type="molecule type" value="Genomic_DNA"/>
</dbReference>
<dbReference type="STRING" id="414703.SAMN04488125_11071"/>